<dbReference type="EMBL" id="JAWWNJ010000023">
    <property type="protein sequence ID" value="KAK7033373.1"/>
    <property type="molecule type" value="Genomic_DNA"/>
</dbReference>
<evidence type="ECO:0000313" key="3">
    <source>
        <dbReference type="Proteomes" id="UP001362999"/>
    </source>
</evidence>
<dbReference type="AlphaFoldDB" id="A0AAW0C4E8"/>
<feature type="compositionally biased region" description="Polar residues" evidence="1">
    <location>
        <begin position="104"/>
        <end position="127"/>
    </location>
</feature>
<comment type="caution">
    <text evidence="2">The sequence shown here is derived from an EMBL/GenBank/DDBJ whole genome shotgun (WGS) entry which is preliminary data.</text>
</comment>
<dbReference type="Gene3D" id="3.80.10.10">
    <property type="entry name" value="Ribonuclease Inhibitor"/>
    <property type="match status" value="1"/>
</dbReference>
<name>A0AAW0C4E8_9AGAR</name>
<accession>A0AAW0C4E8</accession>
<evidence type="ECO:0000256" key="1">
    <source>
        <dbReference type="SAM" id="MobiDB-lite"/>
    </source>
</evidence>
<proteinExistence type="predicted"/>
<gene>
    <name evidence="2" type="ORF">R3P38DRAFT_3352521</name>
</gene>
<dbReference type="Proteomes" id="UP001362999">
    <property type="component" value="Unassembled WGS sequence"/>
</dbReference>
<dbReference type="SUPFAM" id="SSF52047">
    <property type="entry name" value="RNI-like"/>
    <property type="match status" value="1"/>
</dbReference>
<reference evidence="2 3" key="1">
    <citation type="journal article" date="2024" name="J Genomics">
        <title>Draft genome sequencing and assembly of Favolaschia claudopus CIRM-BRFM 2984 isolated from oak limbs.</title>
        <authorList>
            <person name="Navarro D."/>
            <person name="Drula E."/>
            <person name="Chaduli D."/>
            <person name="Cazenave R."/>
            <person name="Ahrendt S."/>
            <person name="Wang J."/>
            <person name="Lipzen A."/>
            <person name="Daum C."/>
            <person name="Barry K."/>
            <person name="Grigoriev I.V."/>
            <person name="Favel A."/>
            <person name="Rosso M.N."/>
            <person name="Martin F."/>
        </authorList>
    </citation>
    <scope>NUCLEOTIDE SEQUENCE [LARGE SCALE GENOMIC DNA]</scope>
    <source>
        <strain evidence="2 3">CIRM-BRFM 2984</strain>
    </source>
</reference>
<protein>
    <recommendedName>
        <fullName evidence="4">F-box domain-containing protein</fullName>
    </recommendedName>
</protein>
<evidence type="ECO:0008006" key="4">
    <source>
        <dbReference type="Google" id="ProtNLM"/>
    </source>
</evidence>
<evidence type="ECO:0000313" key="2">
    <source>
        <dbReference type="EMBL" id="KAK7033373.1"/>
    </source>
</evidence>
<organism evidence="2 3">
    <name type="scientific">Favolaschia claudopus</name>
    <dbReference type="NCBI Taxonomy" id="2862362"/>
    <lineage>
        <taxon>Eukaryota</taxon>
        <taxon>Fungi</taxon>
        <taxon>Dikarya</taxon>
        <taxon>Basidiomycota</taxon>
        <taxon>Agaricomycotina</taxon>
        <taxon>Agaricomycetes</taxon>
        <taxon>Agaricomycetidae</taxon>
        <taxon>Agaricales</taxon>
        <taxon>Marasmiineae</taxon>
        <taxon>Mycenaceae</taxon>
        <taxon>Favolaschia</taxon>
    </lineage>
</organism>
<dbReference type="InterPro" id="IPR032675">
    <property type="entry name" value="LRR_dom_sf"/>
</dbReference>
<feature type="region of interest" description="Disordered" evidence="1">
    <location>
        <begin position="96"/>
        <end position="127"/>
    </location>
</feature>
<sequence length="488" mass="55288">MLNLIFSFCIDDHGMDDYTVCDDRHILNILSKVCSCWRVVMRSTIGFWTTLHFCTSAKKLCNAAITQHLLSLSRDMPLSLHFFTFVFPRDEENIQQSDDEHDGQASTVDLSAPPNQQLERASSSSPPSFEELRDMIIRLPSLSALASVAHRLKQLELDVTAKDFRCCSLVRYRDLEFRMLSTLSISVDDSREFDFGNFLEKFHNAPALQTLTIVGDEPLFVGDDGWPHMDTVRCSNFPWNQLTNLTLDIGIIAAEAREILCLCTALETAVFSKLADDPEEDDLRPGRTLHPGSTLLLPNLRELSIASDALFCCDLLERMWLPNLESLNLDVFHCIDCLDILRDLGQRSKFRLLHFSLCELDHEARALRSFLTQIPTLQELDLQHCSDFTGLIKYFTYPRSQLGLPLLQFPDLRVFTVPQPRLQSVAECSESLLKLVESLSHYAGGDETPCPVLETVWIPLSYHYADGGARIKEQLASVCANGFNIEYL</sequence>
<keyword evidence="3" id="KW-1185">Reference proteome</keyword>